<proteinExistence type="predicted"/>
<evidence type="ECO:0000313" key="2">
    <source>
        <dbReference type="EMBL" id="KAJ3440073.1"/>
    </source>
</evidence>
<feature type="domain" description="UDENN" evidence="1">
    <location>
        <begin position="15"/>
        <end position="572"/>
    </location>
</feature>
<protein>
    <submittedName>
        <fullName evidence="2">Arf3-interacting protein</fullName>
    </submittedName>
</protein>
<evidence type="ECO:0000313" key="3">
    <source>
        <dbReference type="Proteomes" id="UP001146793"/>
    </source>
</evidence>
<reference evidence="2" key="1">
    <citation type="submission" date="2022-08" db="EMBL/GenBank/DDBJ databases">
        <title>Novel sulphate-reducing endosymbionts in the free-living metamonad Anaeramoeba.</title>
        <authorList>
            <person name="Jerlstrom-Hultqvist J."/>
            <person name="Cepicka I."/>
            <person name="Gallot-Lavallee L."/>
            <person name="Salas-Leiva D."/>
            <person name="Curtis B.A."/>
            <person name="Zahonova K."/>
            <person name="Pipaliya S."/>
            <person name="Dacks J."/>
            <person name="Roger A.J."/>
        </authorList>
    </citation>
    <scope>NUCLEOTIDE SEQUENCE</scope>
    <source>
        <strain evidence="2">Busselton2</strain>
    </source>
</reference>
<dbReference type="AlphaFoldDB" id="A0AAV7ZIH7"/>
<dbReference type="InterPro" id="IPR012860">
    <property type="entry name" value="Afi1_N"/>
</dbReference>
<comment type="caution">
    <text evidence="2">The sequence shown here is derived from an EMBL/GenBank/DDBJ whole genome shotgun (WGS) entry which is preliminary data.</text>
</comment>
<name>A0AAV7ZIH7_9EUKA</name>
<dbReference type="Pfam" id="PF08616">
    <property type="entry name" value="SPA"/>
    <property type="match status" value="1"/>
</dbReference>
<dbReference type="GO" id="GO:0051666">
    <property type="term" value="P:actin cortical patch localization"/>
    <property type="evidence" value="ECO:0007669"/>
    <property type="project" value="TreeGrafter"/>
</dbReference>
<dbReference type="GO" id="GO:0005886">
    <property type="term" value="C:plasma membrane"/>
    <property type="evidence" value="ECO:0007669"/>
    <property type="project" value="TreeGrafter"/>
</dbReference>
<sequence length="685" mass="79868">MTNQIQTKKKITLVNNIIFGEFDALSGNTVRFQYPTPCGVSTDILEEFMIPDGLHNLDQDWTVFLLNREGKNFSELQEIEENEDIKKETEEREEIEEKENQKTFPCFVFTSTPSSKTWSALGESGNWIEFQEKKILIFSDEEKEKKTIMEIDWFQDLEIQKLEDNLYYFFDQEDLTIGFKFFDKELGEKFSDIVMEFCKSGGKNLNGSNENLEKNDFNINNNNGESSTSGFKYFLTIVKTIQDDQATRGTRYHALAIGSQFQFLHLLKPILMLALDQTFDQMHDPLDIAKELYKSLNSIDLANFNILTEQKKQIKRIKSNFENKFKTNLFFNGQNLPLNIPDYMLEDEFGNISLGSFVKSFREQTMVVFNAILTNKRIIVLGHQMPAGTVCEYVLAILLMVCPPMRGIIRRSFPYVNLRTIDLFENLPGYIVGTTNPLFATKQRYWDVLCDLNNHKVQINSEISSQYDNAPHLEYDQKFIKSVLKVINNNAPERDIRQMFQQYTQHFINMALHNEVFVNEKAKKLETSANQSRIDIWKKSKEYQTYIKDKQIRNSFYVIQGIDVQHMIRKLRIKKDFSSDKLFTIYEKFILKINTEEECMEFLSFFPEENGGLYPLAVNLFHTSEIVRLGTVAILKRLDSIKTGSGLITGLNMFLLLAYERNVRQLGSKLEKFMKSVNIQKHVKN</sequence>
<dbReference type="InterPro" id="IPR052809">
    <property type="entry name" value="Actin_polarity_regulatory"/>
</dbReference>
<dbReference type="Proteomes" id="UP001146793">
    <property type="component" value="Unassembled WGS sequence"/>
</dbReference>
<evidence type="ECO:0000259" key="1">
    <source>
        <dbReference type="PROSITE" id="PS50211"/>
    </source>
</evidence>
<accession>A0AAV7ZIH7</accession>
<organism evidence="2 3">
    <name type="scientific">Anaeramoeba flamelloides</name>
    <dbReference type="NCBI Taxonomy" id="1746091"/>
    <lineage>
        <taxon>Eukaryota</taxon>
        <taxon>Metamonada</taxon>
        <taxon>Anaeramoebidae</taxon>
        <taxon>Anaeramoeba</taxon>
    </lineage>
</organism>
<dbReference type="EMBL" id="JANTQA010000032">
    <property type="protein sequence ID" value="KAJ3440073.1"/>
    <property type="molecule type" value="Genomic_DNA"/>
</dbReference>
<dbReference type="PROSITE" id="PS50211">
    <property type="entry name" value="DENN"/>
    <property type="match status" value="1"/>
</dbReference>
<dbReference type="PANTHER" id="PTHR28245:SF1">
    <property type="entry name" value="ARF3-INTERACTING PROTEIN 1"/>
    <property type="match status" value="1"/>
</dbReference>
<gene>
    <name evidence="2" type="ORF">M0812_16121</name>
</gene>
<dbReference type="PANTHER" id="PTHR28245">
    <property type="entry name" value="ARF3-INTERACTING PROTEIN 1"/>
    <property type="match status" value="1"/>
</dbReference>
<dbReference type="Pfam" id="PF07792">
    <property type="entry name" value="Afi1"/>
    <property type="match status" value="1"/>
</dbReference>
<dbReference type="InterPro" id="IPR037516">
    <property type="entry name" value="Tripartite_DENN"/>
</dbReference>